<dbReference type="Gene3D" id="2.40.50.140">
    <property type="entry name" value="Nucleic acid-binding proteins"/>
    <property type="match status" value="1"/>
</dbReference>
<dbReference type="CDD" id="cd04480">
    <property type="entry name" value="RPA1_DBD_A_like"/>
    <property type="match status" value="1"/>
</dbReference>
<evidence type="ECO:0000313" key="3">
    <source>
        <dbReference type="EnsemblPlants" id="AES76044"/>
    </source>
</evidence>
<gene>
    <name evidence="2" type="ordered locus">MTR_6g069460</name>
</gene>
<dbReference type="PaxDb" id="3880-AES76044"/>
<dbReference type="Proteomes" id="UP000002051">
    <property type="component" value="Chromosome 6"/>
</dbReference>
<evidence type="ECO:0000259" key="1">
    <source>
        <dbReference type="Pfam" id="PF02721"/>
    </source>
</evidence>
<dbReference type="SUPFAM" id="SSF50249">
    <property type="entry name" value="Nucleic acid-binding proteins"/>
    <property type="match status" value="1"/>
</dbReference>
<sequence length="145" mass="16650">MAGRNIETLLSYHCLTGPLLKNPVSEYDKAINKLQMKYRTYIVEYDFETKNLKMCVRVAHIWLIPEKKVPTNIIFMNMLLVDAKGGRIHATVRKELVAKFRSMVEKGGTYELSNAIVGFNEGDVRETEKEGRKSKVIDLTLQDLE</sequence>
<reference evidence="2 4" key="1">
    <citation type="journal article" date="2011" name="Nature">
        <title>The Medicago genome provides insight into the evolution of rhizobial symbioses.</title>
        <authorList>
            <person name="Young N.D."/>
            <person name="Debelle F."/>
            <person name="Oldroyd G.E."/>
            <person name="Geurts R."/>
            <person name="Cannon S.B."/>
            <person name="Udvardi M.K."/>
            <person name="Benedito V.A."/>
            <person name="Mayer K.F."/>
            <person name="Gouzy J."/>
            <person name="Schoof H."/>
            <person name="Van de Peer Y."/>
            <person name="Proost S."/>
            <person name="Cook D.R."/>
            <person name="Meyers B.C."/>
            <person name="Spannagl M."/>
            <person name="Cheung F."/>
            <person name="De Mita S."/>
            <person name="Krishnakumar V."/>
            <person name="Gundlach H."/>
            <person name="Zhou S."/>
            <person name="Mudge J."/>
            <person name="Bharti A.K."/>
            <person name="Murray J.D."/>
            <person name="Naoumkina M.A."/>
            <person name="Rosen B."/>
            <person name="Silverstein K.A."/>
            <person name="Tang H."/>
            <person name="Rombauts S."/>
            <person name="Zhao P.X."/>
            <person name="Zhou P."/>
            <person name="Barbe V."/>
            <person name="Bardou P."/>
            <person name="Bechner M."/>
            <person name="Bellec A."/>
            <person name="Berger A."/>
            <person name="Berges H."/>
            <person name="Bidwell S."/>
            <person name="Bisseling T."/>
            <person name="Choisne N."/>
            <person name="Couloux A."/>
            <person name="Denny R."/>
            <person name="Deshpande S."/>
            <person name="Dai X."/>
            <person name="Doyle J.J."/>
            <person name="Dudez A.M."/>
            <person name="Farmer A.D."/>
            <person name="Fouteau S."/>
            <person name="Franken C."/>
            <person name="Gibelin C."/>
            <person name="Gish J."/>
            <person name="Goldstein S."/>
            <person name="Gonzalez A.J."/>
            <person name="Green P.J."/>
            <person name="Hallab A."/>
            <person name="Hartog M."/>
            <person name="Hua A."/>
            <person name="Humphray S.J."/>
            <person name="Jeong D.H."/>
            <person name="Jing Y."/>
            <person name="Jocker A."/>
            <person name="Kenton S.M."/>
            <person name="Kim D.J."/>
            <person name="Klee K."/>
            <person name="Lai H."/>
            <person name="Lang C."/>
            <person name="Lin S."/>
            <person name="Macmil S.L."/>
            <person name="Magdelenat G."/>
            <person name="Matthews L."/>
            <person name="McCorrison J."/>
            <person name="Monaghan E.L."/>
            <person name="Mun J.H."/>
            <person name="Najar F.Z."/>
            <person name="Nicholson C."/>
            <person name="Noirot C."/>
            <person name="O'Bleness M."/>
            <person name="Paule C.R."/>
            <person name="Poulain J."/>
            <person name="Prion F."/>
            <person name="Qin B."/>
            <person name="Qu C."/>
            <person name="Retzel E.F."/>
            <person name="Riddle C."/>
            <person name="Sallet E."/>
            <person name="Samain S."/>
            <person name="Samson N."/>
            <person name="Sanders I."/>
            <person name="Saurat O."/>
            <person name="Scarpelli C."/>
            <person name="Schiex T."/>
            <person name="Segurens B."/>
            <person name="Severin A.J."/>
            <person name="Sherrier D.J."/>
            <person name="Shi R."/>
            <person name="Sims S."/>
            <person name="Singer S.R."/>
            <person name="Sinharoy S."/>
            <person name="Sterck L."/>
            <person name="Viollet A."/>
            <person name="Wang B.B."/>
            <person name="Wang K."/>
            <person name="Wang M."/>
            <person name="Wang X."/>
            <person name="Warfsmann J."/>
            <person name="Weissenbach J."/>
            <person name="White D.D."/>
            <person name="White J.D."/>
            <person name="Wiley G.B."/>
            <person name="Wincker P."/>
            <person name="Xing Y."/>
            <person name="Yang L."/>
            <person name="Yao Z."/>
            <person name="Ying F."/>
            <person name="Zhai J."/>
            <person name="Zhou L."/>
            <person name="Zuber A."/>
            <person name="Denarie J."/>
            <person name="Dixon R.A."/>
            <person name="May G.D."/>
            <person name="Schwartz D.C."/>
            <person name="Rogers J."/>
            <person name="Quetier F."/>
            <person name="Town C.D."/>
            <person name="Roe B.A."/>
        </authorList>
    </citation>
    <scope>NUCLEOTIDE SEQUENCE [LARGE SCALE GENOMIC DNA]</scope>
    <source>
        <strain evidence="2">A17</strain>
        <strain evidence="3 4">cv. Jemalong A17</strain>
    </source>
</reference>
<reference evidence="3" key="3">
    <citation type="submission" date="2015-04" db="UniProtKB">
        <authorList>
            <consortium name="EnsemblPlants"/>
        </authorList>
    </citation>
    <scope>IDENTIFICATION</scope>
    <source>
        <strain evidence="3">cv. Jemalong A17</strain>
    </source>
</reference>
<evidence type="ECO:0000313" key="4">
    <source>
        <dbReference type="Proteomes" id="UP000002051"/>
    </source>
</evidence>
<accession>A0A0C3VXE6</accession>
<accession>G7KPS7</accession>
<dbReference type="InterPro" id="IPR003871">
    <property type="entry name" value="RFA1B/D_OB_1st"/>
</dbReference>
<dbReference type="Pfam" id="PF02721">
    <property type="entry name" value="DUF223"/>
    <property type="match status" value="1"/>
</dbReference>
<dbReference type="EnsemblPlants" id="AES76044">
    <property type="protein sequence ID" value="AES76044"/>
    <property type="gene ID" value="MTR_6g069460"/>
</dbReference>
<dbReference type="EMBL" id="CM001222">
    <property type="protein sequence ID" value="AES76044.2"/>
    <property type="molecule type" value="Genomic_DNA"/>
</dbReference>
<organism evidence="2 4">
    <name type="scientific">Medicago truncatula</name>
    <name type="common">Barrel medic</name>
    <name type="synonym">Medicago tribuloides</name>
    <dbReference type="NCBI Taxonomy" id="3880"/>
    <lineage>
        <taxon>Eukaryota</taxon>
        <taxon>Viridiplantae</taxon>
        <taxon>Streptophyta</taxon>
        <taxon>Embryophyta</taxon>
        <taxon>Tracheophyta</taxon>
        <taxon>Spermatophyta</taxon>
        <taxon>Magnoliopsida</taxon>
        <taxon>eudicotyledons</taxon>
        <taxon>Gunneridae</taxon>
        <taxon>Pentapetalae</taxon>
        <taxon>rosids</taxon>
        <taxon>fabids</taxon>
        <taxon>Fabales</taxon>
        <taxon>Fabaceae</taxon>
        <taxon>Papilionoideae</taxon>
        <taxon>50 kb inversion clade</taxon>
        <taxon>NPAAA clade</taxon>
        <taxon>Hologalegina</taxon>
        <taxon>IRL clade</taxon>
        <taxon>Trifolieae</taxon>
        <taxon>Medicago</taxon>
    </lineage>
</organism>
<feature type="domain" description="Replication protein A 70 kDa DNA-binding subunit B/D first OB fold" evidence="1">
    <location>
        <begin position="51"/>
        <end position="130"/>
    </location>
</feature>
<dbReference type="AlphaFoldDB" id="G7KPS7"/>
<dbReference type="InterPro" id="IPR012340">
    <property type="entry name" value="NA-bd_OB-fold"/>
</dbReference>
<protein>
    <submittedName>
        <fullName evidence="2">DUF223 domain protein</fullName>
    </submittedName>
</protein>
<reference evidence="2 4" key="2">
    <citation type="journal article" date="2014" name="BMC Genomics">
        <title>An improved genome release (version Mt4.0) for the model legume Medicago truncatula.</title>
        <authorList>
            <person name="Tang H."/>
            <person name="Krishnakumar V."/>
            <person name="Bidwell S."/>
            <person name="Rosen B."/>
            <person name="Chan A."/>
            <person name="Zhou S."/>
            <person name="Gentzbittel L."/>
            <person name="Childs K.L."/>
            <person name="Yandell M."/>
            <person name="Gundlach H."/>
            <person name="Mayer K.F."/>
            <person name="Schwartz D.C."/>
            <person name="Town C.D."/>
        </authorList>
    </citation>
    <scope>GENOME REANNOTATION</scope>
    <source>
        <strain evidence="3 4">cv. Jemalong A17</strain>
    </source>
</reference>
<keyword evidence="4" id="KW-1185">Reference proteome</keyword>
<name>G7KPS7_MEDTR</name>
<dbReference type="HOGENOM" id="CLU_1789805_0_0_1"/>
<proteinExistence type="predicted"/>
<evidence type="ECO:0000313" key="2">
    <source>
        <dbReference type="EMBL" id="AES76044.2"/>
    </source>
</evidence>